<accession>A0A4V2W0Z8</accession>
<comment type="caution">
    <text evidence="1">The sequence shown here is derived from an EMBL/GenBank/DDBJ whole genome shotgun (WGS) entry which is preliminary data.</text>
</comment>
<organism evidence="1 2">
    <name type="scientific">Sulfurirhabdus autotrophica</name>
    <dbReference type="NCBI Taxonomy" id="1706046"/>
    <lineage>
        <taxon>Bacteria</taxon>
        <taxon>Pseudomonadati</taxon>
        <taxon>Pseudomonadota</taxon>
        <taxon>Betaproteobacteria</taxon>
        <taxon>Nitrosomonadales</taxon>
        <taxon>Sulfuricellaceae</taxon>
        <taxon>Sulfurirhabdus</taxon>
    </lineage>
</organism>
<dbReference type="AlphaFoldDB" id="A0A4V2W0Z8"/>
<dbReference type="Proteomes" id="UP000295367">
    <property type="component" value="Unassembled WGS sequence"/>
</dbReference>
<dbReference type="OrthoDB" id="5797037at2"/>
<sequence length="68" mass="7548">MDIKELDKAHVSVSVPTSEAALLLQGLEKQRADLGPLADELIALLRDKGVKIPQAHPFRMEYMGPEEH</sequence>
<keyword evidence="2" id="KW-1185">Reference proteome</keyword>
<gene>
    <name evidence="1" type="ORF">EDC63_12221</name>
</gene>
<name>A0A4V2W0Z8_9PROT</name>
<evidence type="ECO:0000313" key="2">
    <source>
        <dbReference type="Proteomes" id="UP000295367"/>
    </source>
</evidence>
<protein>
    <submittedName>
        <fullName evidence="1">Uncharacterized protein</fullName>
    </submittedName>
</protein>
<dbReference type="RefSeq" id="WP_124948219.1">
    <property type="nucleotide sequence ID" value="NZ_BHVT01000077.1"/>
</dbReference>
<reference evidence="1 2" key="1">
    <citation type="submission" date="2019-03" db="EMBL/GenBank/DDBJ databases">
        <title>Genomic Encyclopedia of Type Strains, Phase IV (KMG-IV): sequencing the most valuable type-strain genomes for metagenomic binning, comparative biology and taxonomic classification.</title>
        <authorList>
            <person name="Goeker M."/>
        </authorList>
    </citation>
    <scope>NUCLEOTIDE SEQUENCE [LARGE SCALE GENOMIC DNA]</scope>
    <source>
        <strain evidence="1 2">DSM 100309</strain>
    </source>
</reference>
<dbReference type="EMBL" id="SMCO01000022">
    <property type="protein sequence ID" value="TCV82329.1"/>
    <property type="molecule type" value="Genomic_DNA"/>
</dbReference>
<evidence type="ECO:0000313" key="1">
    <source>
        <dbReference type="EMBL" id="TCV82329.1"/>
    </source>
</evidence>
<proteinExistence type="predicted"/>